<evidence type="ECO:0000313" key="3">
    <source>
        <dbReference type="Proteomes" id="UP000076858"/>
    </source>
</evidence>
<dbReference type="AlphaFoldDB" id="A0A0P5WC22"/>
<keyword evidence="3" id="KW-1185">Reference proteome</keyword>
<reference evidence="1" key="1">
    <citation type="submission" date="2015-10" db="EMBL/GenBank/DDBJ databases">
        <title>EvidentialGene: Evidence-directed Construction of Complete mRNA Transcriptomes without Genomes.</title>
        <authorList>
            <person name="Gilbert D.G."/>
        </authorList>
    </citation>
    <scope>NUCLEOTIDE SEQUENCE</scope>
</reference>
<organism evidence="2 3">
    <name type="scientific">Daphnia magna</name>
    <dbReference type="NCBI Taxonomy" id="35525"/>
    <lineage>
        <taxon>Eukaryota</taxon>
        <taxon>Metazoa</taxon>
        <taxon>Ecdysozoa</taxon>
        <taxon>Arthropoda</taxon>
        <taxon>Crustacea</taxon>
        <taxon>Branchiopoda</taxon>
        <taxon>Diplostraca</taxon>
        <taxon>Cladocera</taxon>
        <taxon>Anomopoda</taxon>
        <taxon>Daphniidae</taxon>
        <taxon>Daphnia</taxon>
    </lineage>
</organism>
<protein>
    <submittedName>
        <fullName evidence="2">Uncharacterized protein</fullName>
    </submittedName>
</protein>
<name>A0A0P5WC22_9CRUS</name>
<gene>
    <name evidence="2" type="ORF">APZ42_019187</name>
</gene>
<sequence length="90" mass="10175">MLMSNTHTVPLFANSSVVAGSGENSLTPLASWICFGLSFPSPSIFKNFSVPVLESAMRGENKKLMKITKYIWWTEFQTEKEIDLPLRVFM</sequence>
<reference evidence="2 3" key="2">
    <citation type="submission" date="2016-03" db="EMBL/GenBank/DDBJ databases">
        <title>EvidentialGene: Evidence-directed Construction of Genes on Genomes.</title>
        <authorList>
            <person name="Gilbert D.G."/>
            <person name="Choi J.-H."/>
            <person name="Mockaitis K."/>
            <person name="Colbourne J."/>
            <person name="Pfrender M."/>
        </authorList>
    </citation>
    <scope>NUCLEOTIDE SEQUENCE [LARGE SCALE GENOMIC DNA]</scope>
    <source>
        <strain evidence="2 3">Xinb3</strain>
        <tissue evidence="2">Complete organism</tissue>
    </source>
</reference>
<dbReference type="EMBL" id="LRGB01000914">
    <property type="protein sequence ID" value="KZS15287.1"/>
    <property type="molecule type" value="Genomic_DNA"/>
</dbReference>
<accession>A0A0P5WC22</accession>
<evidence type="ECO:0000313" key="2">
    <source>
        <dbReference type="EMBL" id="KZS15287.1"/>
    </source>
</evidence>
<dbReference type="Proteomes" id="UP000076858">
    <property type="component" value="Unassembled WGS sequence"/>
</dbReference>
<proteinExistence type="predicted"/>
<dbReference type="EMBL" id="GDIQ01036723">
    <property type="protein sequence ID" value="JAN58014.1"/>
    <property type="molecule type" value="Transcribed_RNA"/>
</dbReference>
<evidence type="ECO:0000313" key="1">
    <source>
        <dbReference type="EMBL" id="JAN58014.1"/>
    </source>
</evidence>